<dbReference type="EMBL" id="BAAANY010000008">
    <property type="protein sequence ID" value="GAA1673348.1"/>
    <property type="molecule type" value="Genomic_DNA"/>
</dbReference>
<reference evidence="1 2" key="1">
    <citation type="journal article" date="2019" name="Int. J. Syst. Evol. Microbiol.">
        <title>The Global Catalogue of Microorganisms (GCM) 10K type strain sequencing project: providing services to taxonomists for standard genome sequencing and annotation.</title>
        <authorList>
            <consortium name="The Broad Institute Genomics Platform"/>
            <consortium name="The Broad Institute Genome Sequencing Center for Infectious Disease"/>
            <person name="Wu L."/>
            <person name="Ma J."/>
        </authorList>
    </citation>
    <scope>NUCLEOTIDE SEQUENCE [LARGE SCALE GENOMIC DNA]</scope>
    <source>
        <strain evidence="1 2">JCM 14718</strain>
    </source>
</reference>
<dbReference type="InterPro" id="IPR006764">
    <property type="entry name" value="SAM_dep_MeTrfase_SAV2177_type"/>
</dbReference>
<keyword evidence="1" id="KW-0489">Methyltransferase</keyword>
<dbReference type="Gene3D" id="3.40.50.150">
    <property type="entry name" value="Vaccinia Virus protein VP39"/>
    <property type="match status" value="1"/>
</dbReference>
<name>A0ABN2GN79_9ACTN</name>
<organism evidence="1 2">
    <name type="scientific">Fodinicola feengrottensis</name>
    <dbReference type="NCBI Taxonomy" id="435914"/>
    <lineage>
        <taxon>Bacteria</taxon>
        <taxon>Bacillati</taxon>
        <taxon>Actinomycetota</taxon>
        <taxon>Actinomycetes</taxon>
        <taxon>Mycobacteriales</taxon>
        <taxon>Fodinicola</taxon>
    </lineage>
</organism>
<dbReference type="SUPFAM" id="SSF53335">
    <property type="entry name" value="S-adenosyl-L-methionine-dependent methyltransferases"/>
    <property type="match status" value="1"/>
</dbReference>
<accession>A0ABN2GN79</accession>
<gene>
    <name evidence="1" type="ORF">GCM10009765_23380</name>
</gene>
<dbReference type="GO" id="GO:0008168">
    <property type="term" value="F:methyltransferase activity"/>
    <property type="evidence" value="ECO:0007669"/>
    <property type="project" value="UniProtKB-KW"/>
</dbReference>
<dbReference type="Pfam" id="PF04672">
    <property type="entry name" value="Methyltransf_19"/>
    <property type="match status" value="1"/>
</dbReference>
<comment type="caution">
    <text evidence="1">The sequence shown here is derived from an EMBL/GenBank/DDBJ whole genome shotgun (WGS) entry which is preliminary data.</text>
</comment>
<dbReference type="GO" id="GO:0032259">
    <property type="term" value="P:methylation"/>
    <property type="evidence" value="ECO:0007669"/>
    <property type="project" value="UniProtKB-KW"/>
</dbReference>
<keyword evidence="2" id="KW-1185">Reference proteome</keyword>
<proteinExistence type="predicted"/>
<sequence length="309" mass="32639">MGEAPPVTAVTSPSLPRSAANLAALGSCAAVGAQSFHDTDTAAARAARLVDAAHGGKDNFADDQETLAQLLAVAPDYCEAVGQAYAFIARVTAHLLDRGLTRFIDCGPQFPRRHNNIHERVLQTRPSDAAVLYVASDRVLAAHIDALMLDSGQVTHSKADPLLATSIANDPVIQAFLEPQIPVAVLYPHSLHHAPDPAAAITHAWISQLPPGSYLALTLPHHPAEPSKLAATAAGLEQVLTRRIGPTTFGTIADLKDLFRGTELVDPGLTSPDKWWPPGPTVSQRGPTHELIVAGVARLPSDDDQQTSP</sequence>
<evidence type="ECO:0000313" key="1">
    <source>
        <dbReference type="EMBL" id="GAA1673348.1"/>
    </source>
</evidence>
<keyword evidence="1" id="KW-0808">Transferase</keyword>
<evidence type="ECO:0000313" key="2">
    <source>
        <dbReference type="Proteomes" id="UP001500618"/>
    </source>
</evidence>
<dbReference type="InterPro" id="IPR029063">
    <property type="entry name" value="SAM-dependent_MTases_sf"/>
</dbReference>
<dbReference type="Proteomes" id="UP001500618">
    <property type="component" value="Unassembled WGS sequence"/>
</dbReference>
<protein>
    <submittedName>
        <fullName evidence="1">SAM-dependent methyltransferase</fullName>
    </submittedName>
</protein>